<evidence type="ECO:0000256" key="1">
    <source>
        <dbReference type="SAM" id="MobiDB-lite"/>
    </source>
</evidence>
<dbReference type="RefSeq" id="WP_344811527.1">
    <property type="nucleotide sequence ID" value="NZ_BAAAYX010000003.1"/>
</dbReference>
<dbReference type="InterPro" id="IPR046828">
    <property type="entry name" value="RepSA"/>
</dbReference>
<sequence>MLTLQDLSPTARVQATERLTSPDLGRWLAQVEQVGRCAHPIRVAGSSETIDPTTGVVLRSYSSASEPDGITYLRCGNRRRAVCESCSHQYQGDVYHVIMAGAAGGMKNIPAEVGEHPLVFATLTAPSFGTVHAAKKPGQRGTQRCRPRSGDGRKLCPHGRPTWCMAVHDHDQVLVGQPLCRDCYDYLGHLVWQWYAPELWRRFTIALGRTLARQLSLSEAACRRLVRVQFAKVAEFQRRGVVHFHALIRLDGHPTEADPFPAPGRSVTASVLVDLVLQAAGEVSCEASPVDSHDVGRVLSFGRQVDARVVHGGADREAATGVELHPETVAAYVAKYATKAAADLADAQAGPNPHLARLKQLVRRTALRAGCAGLTGPDGPYKGWSRWADMLGFRGHFASKSRRYSTTLGRLRQARRDHVRARLNNLHARESVRVGDDADQAELEAESTLVVGSWRFAGIGWLSAGDAALAAASAARARDD</sequence>
<dbReference type="Proteomes" id="UP001500051">
    <property type="component" value="Unassembled WGS sequence"/>
</dbReference>
<proteinExistence type="predicted"/>
<keyword evidence="3" id="KW-1185">Reference proteome</keyword>
<feature type="region of interest" description="Disordered" evidence="1">
    <location>
        <begin position="132"/>
        <end position="152"/>
    </location>
</feature>
<comment type="caution">
    <text evidence="2">The sequence shown here is derived from an EMBL/GenBank/DDBJ whole genome shotgun (WGS) entry which is preliminary data.</text>
</comment>
<organism evidence="2 3">
    <name type="scientific">Microlunatus aurantiacus</name>
    <dbReference type="NCBI Taxonomy" id="446786"/>
    <lineage>
        <taxon>Bacteria</taxon>
        <taxon>Bacillati</taxon>
        <taxon>Actinomycetota</taxon>
        <taxon>Actinomycetes</taxon>
        <taxon>Propionibacteriales</taxon>
        <taxon>Propionibacteriaceae</taxon>
        <taxon>Microlunatus</taxon>
    </lineage>
</organism>
<evidence type="ECO:0000313" key="3">
    <source>
        <dbReference type="Proteomes" id="UP001500051"/>
    </source>
</evidence>
<feature type="compositionally biased region" description="Basic residues" evidence="1">
    <location>
        <begin position="133"/>
        <end position="147"/>
    </location>
</feature>
<name>A0ABP7D2F4_9ACTN</name>
<accession>A0ABP7D2F4</accession>
<evidence type="ECO:0000313" key="2">
    <source>
        <dbReference type="EMBL" id="GAA3698369.1"/>
    </source>
</evidence>
<reference evidence="3" key="1">
    <citation type="journal article" date="2019" name="Int. J. Syst. Evol. Microbiol.">
        <title>The Global Catalogue of Microorganisms (GCM) 10K type strain sequencing project: providing services to taxonomists for standard genome sequencing and annotation.</title>
        <authorList>
            <consortium name="The Broad Institute Genomics Platform"/>
            <consortium name="The Broad Institute Genome Sequencing Center for Infectious Disease"/>
            <person name="Wu L."/>
            <person name="Ma J."/>
        </authorList>
    </citation>
    <scope>NUCLEOTIDE SEQUENCE [LARGE SCALE GENOMIC DNA]</scope>
    <source>
        <strain evidence="3">JCM 16548</strain>
    </source>
</reference>
<dbReference type="Pfam" id="PF20199">
    <property type="entry name" value="RepSA"/>
    <property type="match status" value="1"/>
</dbReference>
<protein>
    <submittedName>
        <fullName evidence="2">Plasmid replication initiator protein</fullName>
    </submittedName>
</protein>
<gene>
    <name evidence="2" type="ORF">GCM10022204_13360</name>
</gene>
<dbReference type="EMBL" id="BAAAYX010000003">
    <property type="protein sequence ID" value="GAA3698369.1"/>
    <property type="molecule type" value="Genomic_DNA"/>
</dbReference>